<dbReference type="GO" id="GO:0030170">
    <property type="term" value="F:pyridoxal phosphate binding"/>
    <property type="evidence" value="ECO:0007669"/>
    <property type="project" value="InterPro"/>
</dbReference>
<evidence type="ECO:0000256" key="4">
    <source>
        <dbReference type="ARBA" id="ARBA00022679"/>
    </source>
</evidence>
<dbReference type="SUPFAM" id="SSF53383">
    <property type="entry name" value="PLP-dependent transferases"/>
    <property type="match status" value="1"/>
</dbReference>
<dbReference type="InterPro" id="IPR004839">
    <property type="entry name" value="Aminotransferase_I/II_large"/>
</dbReference>
<keyword evidence="5" id="KW-0663">Pyridoxal phosphate</keyword>
<evidence type="ECO:0000256" key="2">
    <source>
        <dbReference type="ARBA" id="ARBA00007441"/>
    </source>
</evidence>
<keyword evidence="3 7" id="KW-0032">Aminotransferase</keyword>
<evidence type="ECO:0000313" key="8">
    <source>
        <dbReference type="Proteomes" id="UP000541421"/>
    </source>
</evidence>
<comment type="cofactor">
    <cofactor evidence="1">
        <name>pyridoxal 5'-phosphate</name>
        <dbReference type="ChEBI" id="CHEBI:597326"/>
    </cofactor>
</comment>
<evidence type="ECO:0000259" key="6">
    <source>
        <dbReference type="Pfam" id="PF00155"/>
    </source>
</evidence>
<gene>
    <name evidence="7" type="ORF">HKX40_10410</name>
</gene>
<reference evidence="7 8" key="1">
    <citation type="submission" date="2020-05" db="EMBL/GenBank/DDBJ databases">
        <authorList>
            <person name="Niu N."/>
        </authorList>
    </citation>
    <scope>NUCLEOTIDE SEQUENCE [LARGE SCALE GENOMIC DNA]</scope>
    <source>
        <strain evidence="7 8">LMG10982</strain>
    </source>
</reference>
<feature type="domain" description="Aminotransferase class I/classII large" evidence="6">
    <location>
        <begin position="26"/>
        <end position="385"/>
    </location>
</feature>
<dbReference type="FunFam" id="3.40.640.10:FF:000033">
    <property type="entry name" value="Aspartate aminotransferase"/>
    <property type="match status" value="1"/>
</dbReference>
<dbReference type="Gene3D" id="3.90.1150.10">
    <property type="entry name" value="Aspartate Aminotransferase, domain 1"/>
    <property type="match status" value="1"/>
</dbReference>
<name>A0A7Y4LBL3_9BURK</name>
<comment type="similarity">
    <text evidence="2">Belongs to the class-I pyridoxal-phosphate-dependent aminotransferase family.</text>
</comment>
<keyword evidence="8" id="KW-1185">Reference proteome</keyword>
<dbReference type="CDD" id="cd00609">
    <property type="entry name" value="AAT_like"/>
    <property type="match status" value="1"/>
</dbReference>
<dbReference type="InterPro" id="IPR015422">
    <property type="entry name" value="PyrdxlP-dep_Trfase_small"/>
</dbReference>
<dbReference type="InterPro" id="IPR015421">
    <property type="entry name" value="PyrdxlP-dep_Trfase_major"/>
</dbReference>
<dbReference type="GO" id="GO:0016212">
    <property type="term" value="F:kynurenine-oxoglutarate transaminase activity"/>
    <property type="evidence" value="ECO:0007669"/>
    <property type="project" value="TreeGrafter"/>
</dbReference>
<proteinExistence type="inferred from homology"/>
<dbReference type="GO" id="GO:0005737">
    <property type="term" value="C:cytoplasm"/>
    <property type="evidence" value="ECO:0007669"/>
    <property type="project" value="TreeGrafter"/>
</dbReference>
<keyword evidence="4 7" id="KW-0808">Transferase</keyword>
<evidence type="ECO:0000313" key="7">
    <source>
        <dbReference type="EMBL" id="NOL50538.1"/>
    </source>
</evidence>
<dbReference type="RefSeq" id="WP_171589523.1">
    <property type="nucleotide sequence ID" value="NZ_JABGBO010000015.1"/>
</dbReference>
<dbReference type="Gene3D" id="3.40.640.10">
    <property type="entry name" value="Type I PLP-dependent aspartate aminotransferase-like (Major domain)"/>
    <property type="match status" value="1"/>
</dbReference>
<dbReference type="PANTHER" id="PTHR43807">
    <property type="entry name" value="FI04487P"/>
    <property type="match status" value="1"/>
</dbReference>
<evidence type="ECO:0000256" key="5">
    <source>
        <dbReference type="ARBA" id="ARBA00022898"/>
    </source>
</evidence>
<dbReference type="Proteomes" id="UP000541421">
    <property type="component" value="Unassembled WGS sequence"/>
</dbReference>
<dbReference type="AlphaFoldDB" id="A0A7Y4LBL3"/>
<evidence type="ECO:0000256" key="3">
    <source>
        <dbReference type="ARBA" id="ARBA00022576"/>
    </source>
</evidence>
<accession>A0A7Y4LBL3</accession>
<dbReference type="NCBIfam" id="NF006569">
    <property type="entry name" value="PRK09082.1"/>
    <property type="match status" value="1"/>
</dbReference>
<dbReference type="PANTHER" id="PTHR43807:SF20">
    <property type="entry name" value="FI04487P"/>
    <property type="match status" value="1"/>
</dbReference>
<protein>
    <submittedName>
        <fullName evidence="7">Aminotransferase class I/II-fold pyridoxal phosphate-dependent enzyme</fullName>
    </submittedName>
</protein>
<dbReference type="EMBL" id="JABGBO010000015">
    <property type="protein sequence ID" value="NOL50538.1"/>
    <property type="molecule type" value="Genomic_DNA"/>
</dbReference>
<sequence>MIQSKLPDIGTTIFTVMSQLSAENNAINLGQGFPEFNPDEKLIELVNQAMKEGHNQYPYMPGVAPLREEIAIKVKDLYGASYDPLSEITVTNGATEAIMATILATVHTGDEVIVIEPCYDSYVPSIRLAGGTPVYVALTPPNDQNASFTIDWEKVEKSITPKTKLLILNFPHNPTGITLEKEDLDTIEQILSRHSIFILADEVYEHIVFDNKPFLSLSSRPAIAERAFIISSFGKTYHTTGWKVGYCCAPAALTKEFRKIHQFIVFTVCSPMQYALAEYMKDKSTYMGLSQFYQQKHDLLFNGLAKTNFKPIKSAGTFFLLANYSTISNKDEYTFVSDLTREYKVGLIPVSAFYRNPNSPEANNHLVRFCFAKYNDTLNNALSRISDI</sequence>
<comment type="caution">
    <text evidence="7">The sequence shown here is derived from an EMBL/GenBank/DDBJ whole genome shotgun (WGS) entry which is preliminary data.</text>
</comment>
<evidence type="ECO:0000256" key="1">
    <source>
        <dbReference type="ARBA" id="ARBA00001933"/>
    </source>
</evidence>
<dbReference type="InterPro" id="IPR015424">
    <property type="entry name" value="PyrdxlP-dep_Trfase"/>
</dbReference>
<dbReference type="InterPro" id="IPR051326">
    <property type="entry name" value="Kynurenine-oxoglutarate_AT"/>
</dbReference>
<organism evidence="7 8">
    <name type="scientific">Pelistega europaea</name>
    <dbReference type="NCBI Taxonomy" id="106147"/>
    <lineage>
        <taxon>Bacteria</taxon>
        <taxon>Pseudomonadati</taxon>
        <taxon>Pseudomonadota</taxon>
        <taxon>Betaproteobacteria</taxon>
        <taxon>Burkholderiales</taxon>
        <taxon>Alcaligenaceae</taxon>
        <taxon>Pelistega</taxon>
    </lineage>
</organism>
<dbReference type="Pfam" id="PF00155">
    <property type="entry name" value="Aminotran_1_2"/>
    <property type="match status" value="1"/>
</dbReference>